<reference evidence="8 9" key="1">
    <citation type="submission" date="2016-11" db="EMBL/GenBank/DDBJ databases">
        <title>Draft Genome Sequences of Nine Cyanobacterial Strains from Diverse Habitats.</title>
        <authorList>
            <person name="Zhu T."/>
            <person name="Hou S."/>
            <person name="Lu X."/>
            <person name="Hess W.R."/>
        </authorList>
    </citation>
    <scope>NUCLEOTIDE SEQUENCE [LARGE SCALE GENOMIC DNA]</scope>
    <source>
        <strain evidence="8 9">IAM M-71</strain>
    </source>
</reference>
<evidence type="ECO:0000313" key="8">
    <source>
        <dbReference type="EMBL" id="OKH36582.1"/>
    </source>
</evidence>
<dbReference type="InterPro" id="IPR006073">
    <property type="entry name" value="GTP-bd"/>
</dbReference>
<accession>A0A1U7IHG9</accession>
<dbReference type="GO" id="GO:0005525">
    <property type="term" value="F:GTP binding"/>
    <property type="evidence" value="ECO:0007669"/>
    <property type="project" value="InterPro"/>
</dbReference>
<dbReference type="CDD" id="cd00880">
    <property type="entry name" value="Era_like"/>
    <property type="match status" value="1"/>
</dbReference>
<dbReference type="GO" id="GO:0002098">
    <property type="term" value="P:tRNA wobble uridine modification"/>
    <property type="evidence" value="ECO:0007669"/>
    <property type="project" value="TreeGrafter"/>
</dbReference>
<dbReference type="Pfam" id="PF05128">
    <property type="entry name" value="DUF697"/>
    <property type="match status" value="1"/>
</dbReference>
<feature type="transmembrane region" description="Helical" evidence="6">
    <location>
        <begin position="42"/>
        <end position="66"/>
    </location>
</feature>
<dbReference type="STRING" id="454136.NIES2119_16255"/>
<name>A0A1U7IHG9_9CYAN</name>
<dbReference type="Proteomes" id="UP000185860">
    <property type="component" value="Unassembled WGS sequence"/>
</dbReference>
<comment type="subcellular location">
    <subcellularLocation>
        <location evidence="1">Membrane</location>
        <topology evidence="1">Multi-pass membrane protein</topology>
    </subcellularLocation>
</comment>
<dbReference type="AlphaFoldDB" id="A0A1U7IHG9"/>
<dbReference type="InterPro" id="IPR027417">
    <property type="entry name" value="P-loop_NTPase"/>
</dbReference>
<dbReference type="Pfam" id="PF01926">
    <property type="entry name" value="MMR_HSR1"/>
    <property type="match status" value="1"/>
</dbReference>
<dbReference type="InterPro" id="IPR021147">
    <property type="entry name" value="DUF697"/>
</dbReference>
<dbReference type="SUPFAM" id="SSF52540">
    <property type="entry name" value="P-loop containing nucleoside triphosphate hydrolases"/>
    <property type="match status" value="1"/>
</dbReference>
<evidence type="ECO:0000256" key="4">
    <source>
        <dbReference type="ARBA" id="ARBA00023136"/>
    </source>
</evidence>
<keyword evidence="3 6" id="KW-1133">Transmembrane helix</keyword>
<evidence type="ECO:0000256" key="2">
    <source>
        <dbReference type="ARBA" id="ARBA00022692"/>
    </source>
</evidence>
<sequence>MRLPKLLALVAALTVVLGLMIWLVNSIYQLYINIAWSAPPLLANVVVLLLIVLLALLITALIYYGVMFWRFPKGSLRESQNQQKRRKPKIKLPEAKTEAAAENLRAIKKQVKQIEDEVSRQALLSRSREIETNLSKKNLQVVIFGTGSSGKTSLINALIGRMVGTVSAPMGTTEVGETYELKLKGLEREILITDTPGILEAGVAGTEREQLARKLATEADLLLFVVENDLLQSEFVPLKALAEIGKRNILVLNKIDLYTDEDKEKILARLRERIRTFISPSDVVTVSANPRTVKLETGEIIQPEPDVMPLIRRLANILRAEGDDLMADNILLQSQRLGEEARKLIDAQRRRQADKVVERYQWISAGVIAVTPLPVVDLLATVAVNAQMVVEIGKIYGCDLNMERGRDLALSLGKTLASLGIVKGAIELVSRALQLNIATYLVGKAIQGVSAAYLTRIAGKSFIEYFRQNQDWGDGGISEVVQRQFELNKKDEFVKAFVQEAIAKVVQPLTQNPPQETEIEYQEVADEEEEVEETKIPPYEYVDDWTNSSPKREDW</sequence>
<keyword evidence="4 6" id="KW-0472">Membrane</keyword>
<dbReference type="RefSeq" id="WP_073594547.1">
    <property type="nucleotide sequence ID" value="NZ_MRCE01000015.1"/>
</dbReference>
<evidence type="ECO:0000256" key="6">
    <source>
        <dbReference type="SAM" id="Phobius"/>
    </source>
</evidence>
<dbReference type="GO" id="GO:0016020">
    <property type="term" value="C:membrane"/>
    <property type="evidence" value="ECO:0007669"/>
    <property type="project" value="UniProtKB-SubCell"/>
</dbReference>
<feature type="compositionally biased region" description="Acidic residues" evidence="5">
    <location>
        <begin position="521"/>
        <end position="532"/>
    </location>
</feature>
<keyword evidence="2 6" id="KW-0812">Transmembrane</keyword>
<protein>
    <submittedName>
        <fullName evidence="8">GTP-binding protein</fullName>
    </submittedName>
</protein>
<feature type="domain" description="G" evidence="7">
    <location>
        <begin position="140"/>
        <end position="254"/>
    </location>
</feature>
<evidence type="ECO:0000256" key="5">
    <source>
        <dbReference type="SAM" id="MobiDB-lite"/>
    </source>
</evidence>
<dbReference type="GO" id="GO:0005829">
    <property type="term" value="C:cytosol"/>
    <property type="evidence" value="ECO:0007669"/>
    <property type="project" value="TreeGrafter"/>
</dbReference>
<comment type="caution">
    <text evidence="8">The sequence shown here is derived from an EMBL/GenBank/DDBJ whole genome shotgun (WGS) entry which is preliminary data.</text>
</comment>
<evidence type="ECO:0000259" key="7">
    <source>
        <dbReference type="Pfam" id="PF01926"/>
    </source>
</evidence>
<dbReference type="GO" id="GO:0030488">
    <property type="term" value="P:tRNA methylation"/>
    <property type="evidence" value="ECO:0007669"/>
    <property type="project" value="TreeGrafter"/>
</dbReference>
<feature type="region of interest" description="Disordered" evidence="5">
    <location>
        <begin position="521"/>
        <end position="555"/>
    </location>
</feature>
<organism evidence="8 9">
    <name type="scientific">[Phormidium ambiguum] IAM M-71</name>
    <dbReference type="NCBI Taxonomy" id="454136"/>
    <lineage>
        <taxon>Bacteria</taxon>
        <taxon>Bacillati</taxon>
        <taxon>Cyanobacteriota</taxon>
        <taxon>Cyanophyceae</taxon>
        <taxon>Oscillatoriophycideae</taxon>
        <taxon>Aerosakkonematales</taxon>
        <taxon>Aerosakkonemataceae</taxon>
        <taxon>Floridanema</taxon>
    </lineage>
</organism>
<dbReference type="PANTHER" id="PTHR42714">
    <property type="entry name" value="TRNA MODIFICATION GTPASE GTPBP3"/>
    <property type="match status" value="1"/>
</dbReference>
<evidence type="ECO:0000256" key="3">
    <source>
        <dbReference type="ARBA" id="ARBA00022989"/>
    </source>
</evidence>
<evidence type="ECO:0000256" key="1">
    <source>
        <dbReference type="ARBA" id="ARBA00004141"/>
    </source>
</evidence>
<gene>
    <name evidence="8" type="ORF">NIES2119_16255</name>
</gene>
<dbReference type="OrthoDB" id="467934at2"/>
<dbReference type="EMBL" id="MRCE01000015">
    <property type="protein sequence ID" value="OKH36582.1"/>
    <property type="molecule type" value="Genomic_DNA"/>
</dbReference>
<evidence type="ECO:0000313" key="9">
    <source>
        <dbReference type="Proteomes" id="UP000185860"/>
    </source>
</evidence>
<dbReference type="PANTHER" id="PTHR42714:SF2">
    <property type="entry name" value="TRNA MODIFICATION GTPASE GTPBP3, MITOCHONDRIAL"/>
    <property type="match status" value="1"/>
</dbReference>
<dbReference type="Gene3D" id="3.40.50.300">
    <property type="entry name" value="P-loop containing nucleotide triphosphate hydrolases"/>
    <property type="match status" value="1"/>
</dbReference>
<proteinExistence type="predicted"/>